<feature type="compositionally biased region" description="Polar residues" evidence="1">
    <location>
        <begin position="1"/>
        <end position="13"/>
    </location>
</feature>
<feature type="region of interest" description="Disordered" evidence="1">
    <location>
        <begin position="60"/>
        <end position="86"/>
    </location>
</feature>
<evidence type="ECO:0000313" key="3">
    <source>
        <dbReference type="EnsemblFungi" id="CEF85955"/>
    </source>
</evidence>
<reference evidence="3" key="5">
    <citation type="submission" date="2017-01" db="UniProtKB">
        <authorList>
            <consortium name="EnsemblFungi"/>
        </authorList>
    </citation>
    <scope>IDENTIFICATION</scope>
    <source>
        <strain evidence="3">PH-1 / ATCC MYA-4620 / FGSC 9075 / NRRL 31084</strain>
    </source>
</reference>
<feature type="region of interest" description="Disordered" evidence="1">
    <location>
        <begin position="1"/>
        <end position="46"/>
    </location>
</feature>
<sequence length="119" mass="13455">MASFRTASPSQEPGQDPRKPRQIRGSKRAPRLCQRPKTPLSTSPALRLTRKRMGIRIVLDKSSSHMPKQLSTSVTTYRDRDEDEDGDTLSHMAGYLCYSPTGLINNSMLGHERQILPYQ</sequence>
<dbReference type="EMBL" id="HG970334">
    <property type="protein sequence ID" value="CEF85955.1"/>
    <property type="molecule type" value="Genomic_DNA"/>
</dbReference>
<reference evidence="3 4" key="2">
    <citation type="journal article" date="2010" name="Nature">
        <title>Comparative genomics reveals mobile pathogenicity chromosomes in Fusarium.</title>
        <authorList>
            <person name="Ma L.J."/>
            <person name="van der Does H.C."/>
            <person name="Borkovich K.A."/>
            <person name="Coleman J.J."/>
            <person name="Daboussi M.J."/>
            <person name="Di Pietro A."/>
            <person name="Dufresne M."/>
            <person name="Freitag M."/>
            <person name="Grabherr M."/>
            <person name="Henrissat B."/>
            <person name="Houterman P.M."/>
            <person name="Kang S."/>
            <person name="Shim W.B."/>
            <person name="Woloshuk C."/>
            <person name="Xie X."/>
            <person name="Xu J.R."/>
            <person name="Antoniw J."/>
            <person name="Baker S.E."/>
            <person name="Bluhm B.H."/>
            <person name="Breakspear A."/>
            <person name="Brown D.W."/>
            <person name="Butchko R.A."/>
            <person name="Chapman S."/>
            <person name="Coulson R."/>
            <person name="Coutinho P.M."/>
            <person name="Danchin E.G."/>
            <person name="Diener A."/>
            <person name="Gale L.R."/>
            <person name="Gardiner D.M."/>
            <person name="Goff S."/>
            <person name="Hammond-Kosack K.E."/>
            <person name="Hilburn K."/>
            <person name="Hua-Van A."/>
            <person name="Jonkers W."/>
            <person name="Kazan K."/>
            <person name="Kodira C.D."/>
            <person name="Koehrsen M."/>
            <person name="Kumar L."/>
            <person name="Lee Y.H."/>
            <person name="Li L."/>
            <person name="Manners J.M."/>
            <person name="Miranda-Saavedra D."/>
            <person name="Mukherjee M."/>
            <person name="Park G."/>
            <person name="Park J."/>
            <person name="Park S.Y."/>
            <person name="Proctor R.H."/>
            <person name="Regev A."/>
            <person name="Ruiz-Roldan M.C."/>
            <person name="Sain D."/>
            <person name="Sakthikumar S."/>
            <person name="Sykes S."/>
            <person name="Schwartz D.C."/>
            <person name="Turgeon B.G."/>
            <person name="Wapinski I."/>
            <person name="Yoder O."/>
            <person name="Young S."/>
            <person name="Zeng Q."/>
            <person name="Zhou S."/>
            <person name="Galagan J."/>
            <person name="Cuomo C.A."/>
            <person name="Kistler H.C."/>
            <person name="Rep M."/>
        </authorList>
    </citation>
    <scope>GENOME REANNOTATION</scope>
    <source>
        <strain evidence="4">ATCC MYA-4620 / CBS 123657 / FGSC 9075 / NRRL 31084 / PH-1</strain>
        <strain evidence="3">PH-1 / ATCC MYA-4620 / FGSC 9075 / NRRL 31084</strain>
    </source>
</reference>
<feature type="compositionally biased region" description="Basic residues" evidence="1">
    <location>
        <begin position="20"/>
        <end position="30"/>
    </location>
</feature>
<reference evidence="3 4" key="1">
    <citation type="journal article" date="2007" name="Science">
        <title>The Fusarium graminearum genome reveals a link between localized polymorphism and pathogen specialization.</title>
        <authorList>
            <person name="Cuomo C.A."/>
            <person name="Gueldener U."/>
            <person name="Xu J.-R."/>
            <person name="Trail F."/>
            <person name="Turgeon B.G."/>
            <person name="Di Pietro A."/>
            <person name="Walton J.D."/>
            <person name="Ma L.-J."/>
            <person name="Baker S.E."/>
            <person name="Rep M."/>
            <person name="Adam G."/>
            <person name="Antoniw J."/>
            <person name="Baldwin T."/>
            <person name="Calvo S.E."/>
            <person name="Chang Y.-L."/>
            <person name="DeCaprio D."/>
            <person name="Gale L.R."/>
            <person name="Gnerre S."/>
            <person name="Goswami R.S."/>
            <person name="Hammond-Kosack K."/>
            <person name="Harris L.J."/>
            <person name="Hilburn K."/>
            <person name="Kennell J.C."/>
            <person name="Kroken S."/>
            <person name="Magnuson J.K."/>
            <person name="Mannhaupt G."/>
            <person name="Mauceli E.W."/>
            <person name="Mewes H.-W."/>
            <person name="Mitterbauer R."/>
            <person name="Muehlbauer G."/>
            <person name="Muensterkoetter M."/>
            <person name="Nelson D."/>
            <person name="O'Donnell K."/>
            <person name="Ouellet T."/>
            <person name="Qi W."/>
            <person name="Quesneville H."/>
            <person name="Roncero M.I.G."/>
            <person name="Seong K.-Y."/>
            <person name="Tetko I.V."/>
            <person name="Urban M."/>
            <person name="Waalwijk C."/>
            <person name="Ward T.J."/>
            <person name="Yao J."/>
            <person name="Birren B.W."/>
            <person name="Kistler H.C."/>
        </authorList>
    </citation>
    <scope>NUCLEOTIDE SEQUENCE [LARGE SCALE GENOMIC DNA]</scope>
    <source>
        <strain evidence="4">ATCC MYA-4620 / CBS 123657 / FGSC 9075 / NRRL 31084 / PH-1</strain>
        <strain evidence="3">PH-1 / ATCC MYA-4620 / FGSC 9075 / NRRL 31084</strain>
    </source>
</reference>
<evidence type="ECO:0000313" key="2">
    <source>
        <dbReference type="EMBL" id="CEF85955.1"/>
    </source>
</evidence>
<accession>I1SAM1</accession>
<dbReference type="InParanoid" id="I1SAM1"/>
<organism evidence="2 4">
    <name type="scientific">Gibberella zeae (strain ATCC MYA-4620 / CBS 123657 / FGSC 9075 / NRRL 31084 / PH-1)</name>
    <name type="common">Wheat head blight fungus</name>
    <name type="synonym">Fusarium graminearum</name>
    <dbReference type="NCBI Taxonomy" id="229533"/>
    <lineage>
        <taxon>Eukaryota</taxon>
        <taxon>Fungi</taxon>
        <taxon>Dikarya</taxon>
        <taxon>Ascomycota</taxon>
        <taxon>Pezizomycotina</taxon>
        <taxon>Sordariomycetes</taxon>
        <taxon>Hypocreomycetidae</taxon>
        <taxon>Hypocreales</taxon>
        <taxon>Nectriaceae</taxon>
        <taxon>Fusarium</taxon>
    </lineage>
</organism>
<dbReference type="HOGENOM" id="CLU_2061693_0_0_1"/>
<name>I1SAM1_GIBZE</name>
<evidence type="ECO:0000313" key="4">
    <source>
        <dbReference type="Proteomes" id="UP000070720"/>
    </source>
</evidence>
<dbReference type="AlphaFoldDB" id="I1SAM1"/>
<keyword evidence="4" id="KW-1185">Reference proteome</keyword>
<proteinExistence type="predicted"/>
<dbReference type="VEuPathDB" id="FungiDB:FGRAMPH1_01G20669"/>
<evidence type="ECO:0000256" key="1">
    <source>
        <dbReference type="SAM" id="MobiDB-lite"/>
    </source>
</evidence>
<dbReference type="EnsemblFungi" id="CEF85955">
    <property type="protein sequence ID" value="CEF85955"/>
    <property type="gene ID" value="FGRRES_13902"/>
</dbReference>
<protein>
    <submittedName>
        <fullName evidence="2">Chromosome 3, complete genome</fullName>
    </submittedName>
</protein>
<reference key="3">
    <citation type="submission" date="2014-02" db="EMBL/GenBank/DDBJ databases">
        <title>A revised Fusarium graminearum genomic reference sequence using whole shotgun re-sequencing.</title>
        <authorList>
            <person name="King R."/>
            <person name="Urban M."/>
            <person name="Hassani-Pak K."/>
            <person name="Hammond-Kosack K."/>
        </authorList>
    </citation>
    <scope>NUCLEOTIDE SEQUENCE</scope>
    <source>
        <strain>PH-1</strain>
    </source>
</reference>
<gene>
    <name evidence="2" type="ORF">FGRAMPH1_01T20669</name>
</gene>
<dbReference type="RefSeq" id="XP_011325520.1">
    <property type="nucleotide sequence ID" value="XM_011327218.1"/>
</dbReference>
<reference evidence="2 4" key="4">
    <citation type="journal article" date="2015" name="BMC Genomics">
        <title>The completed genome sequence of the pathogenic ascomycete fungus Fusarium graminearum.</title>
        <authorList>
            <person name="King R."/>
            <person name="Urban M."/>
            <person name="Hammond-Kosack M.C."/>
            <person name="Hassani-Pak K."/>
            <person name="Hammond-Kosack K.E."/>
        </authorList>
    </citation>
    <scope>NUCLEOTIDE SEQUENCE [LARGE SCALE GENOMIC DNA]</scope>
    <source>
        <strain evidence="4">ATCC MYA-4620 / CBS 123657 / FGSC 9075 / NRRL 31084 / PH-1</strain>
        <strain evidence="2">PH-1</strain>
    </source>
</reference>
<dbReference type="KEGG" id="fgr:FGSG_13902"/>
<feature type="compositionally biased region" description="Polar residues" evidence="1">
    <location>
        <begin position="64"/>
        <end position="76"/>
    </location>
</feature>
<dbReference type="Proteomes" id="UP000070720">
    <property type="component" value="Chromosome 3"/>
</dbReference>